<sequence length="75" mass="8392">MRHCLAGGLQVPCHPLMCMPPPRSSRVTEKCLEGPKGLHKAGGSRTWPDRASAAFMSEDLSRFFQFCQLRDCRIS</sequence>
<protein>
    <submittedName>
        <fullName evidence="1">Uncharacterized protein</fullName>
    </submittedName>
</protein>
<gene>
    <name evidence="1" type="ORF">TSPGSL018_27714</name>
</gene>
<organism evidence="1">
    <name type="scientific">Tetraselmis sp. GSL018</name>
    <dbReference type="NCBI Taxonomy" id="582737"/>
    <lineage>
        <taxon>Eukaryota</taxon>
        <taxon>Viridiplantae</taxon>
        <taxon>Chlorophyta</taxon>
        <taxon>core chlorophytes</taxon>
        <taxon>Chlorodendrophyceae</taxon>
        <taxon>Chlorodendrales</taxon>
        <taxon>Chlorodendraceae</taxon>
        <taxon>Tetraselmis</taxon>
    </lineage>
</organism>
<proteinExistence type="predicted"/>
<evidence type="ECO:0000313" key="1">
    <source>
        <dbReference type="EMBL" id="JAC60893.1"/>
    </source>
</evidence>
<accession>A0A061QMD9</accession>
<dbReference type="AlphaFoldDB" id="A0A061QMD9"/>
<reference evidence="1" key="1">
    <citation type="submission" date="2014-05" db="EMBL/GenBank/DDBJ databases">
        <title>The transcriptome of the halophilic microalga Tetraselmis sp. GSL018 isolated from the Great Salt Lake, Utah.</title>
        <authorList>
            <person name="Jinkerson R.E."/>
            <person name="D'Adamo S."/>
            <person name="Posewitz M.C."/>
        </authorList>
    </citation>
    <scope>NUCLEOTIDE SEQUENCE</scope>
    <source>
        <strain evidence="1">GSL018</strain>
    </source>
</reference>
<dbReference type="EMBL" id="GBEZ01026306">
    <property type="protein sequence ID" value="JAC60893.1"/>
    <property type="molecule type" value="Transcribed_RNA"/>
</dbReference>
<name>A0A061QMD9_9CHLO</name>